<dbReference type="RefSeq" id="WP_155311163.1">
    <property type="nucleotide sequence ID" value="NZ_AP021879.1"/>
</dbReference>
<dbReference type="Gene3D" id="1.25.40.10">
    <property type="entry name" value="Tetratricopeptide repeat domain"/>
    <property type="match status" value="1"/>
</dbReference>
<dbReference type="InterPro" id="IPR011990">
    <property type="entry name" value="TPR-like_helical_dom_sf"/>
</dbReference>
<evidence type="ECO:0000313" key="2">
    <source>
        <dbReference type="EMBL" id="BBO90067.1"/>
    </source>
</evidence>
<name>A0A5K8ABS8_9BACT</name>
<feature type="repeat" description="TPR" evidence="1">
    <location>
        <begin position="14"/>
        <end position="47"/>
    </location>
</feature>
<dbReference type="SUPFAM" id="SSF48452">
    <property type="entry name" value="TPR-like"/>
    <property type="match status" value="1"/>
</dbReference>
<dbReference type="Proteomes" id="UP000422108">
    <property type="component" value="Chromosome"/>
</dbReference>
<accession>A0A5K8ABS8</accession>
<reference evidence="2 3" key="1">
    <citation type="submission" date="2019-11" db="EMBL/GenBank/DDBJ databases">
        <title>Comparative genomics of hydrocarbon-degrading Desulfosarcina strains.</title>
        <authorList>
            <person name="Watanabe M."/>
            <person name="Kojima H."/>
            <person name="Fukui M."/>
        </authorList>
    </citation>
    <scope>NUCLEOTIDE SEQUENCE [LARGE SCALE GENOMIC DNA]</scope>
    <source>
        <strain evidence="3">oXyS1</strain>
    </source>
</reference>
<keyword evidence="3" id="KW-1185">Reference proteome</keyword>
<evidence type="ECO:0000313" key="3">
    <source>
        <dbReference type="Proteomes" id="UP000422108"/>
    </source>
</evidence>
<proteinExistence type="predicted"/>
<dbReference type="AlphaFoldDB" id="A0A5K8ABS8"/>
<gene>
    <name evidence="2" type="ORF">DSCOOX_32470</name>
</gene>
<evidence type="ECO:0000256" key="1">
    <source>
        <dbReference type="PROSITE-ProRule" id="PRU00339"/>
    </source>
</evidence>
<dbReference type="InterPro" id="IPR019734">
    <property type="entry name" value="TPR_rpt"/>
</dbReference>
<sequence length="110" mass="12548">METAEKAGDKYYVFVARGSMGSVHVRRETYREAVDVLEKAVQAVPELDDPSKRNEINIAHAHGEKGDIDMAIAIGEKALERMQQLNDPHVEKVAKQLDRWRENRAHRRLG</sequence>
<keyword evidence="1" id="KW-0802">TPR repeat</keyword>
<protein>
    <submittedName>
        <fullName evidence="2">Uncharacterized protein</fullName>
    </submittedName>
</protein>
<dbReference type="EMBL" id="AP021879">
    <property type="protein sequence ID" value="BBO90067.1"/>
    <property type="molecule type" value="Genomic_DNA"/>
</dbReference>
<organism evidence="2 3">
    <name type="scientific">Desulfosarcina ovata subsp. ovata</name>
    <dbReference type="NCBI Taxonomy" id="2752305"/>
    <lineage>
        <taxon>Bacteria</taxon>
        <taxon>Pseudomonadati</taxon>
        <taxon>Thermodesulfobacteriota</taxon>
        <taxon>Desulfobacteria</taxon>
        <taxon>Desulfobacterales</taxon>
        <taxon>Desulfosarcinaceae</taxon>
        <taxon>Desulfosarcina</taxon>
    </lineage>
</organism>
<dbReference type="PROSITE" id="PS50005">
    <property type="entry name" value="TPR"/>
    <property type="match status" value="1"/>
</dbReference>